<dbReference type="SUPFAM" id="SSF143011">
    <property type="entry name" value="RelE-like"/>
    <property type="match status" value="1"/>
</dbReference>
<evidence type="ECO:0000313" key="2">
    <source>
        <dbReference type="EMBL" id="MDV4343837.1"/>
    </source>
</evidence>
<name>A0ABU3Z4U3_9EURY</name>
<dbReference type="Proteomes" id="UP001273768">
    <property type="component" value="Unassembled WGS sequence"/>
</dbReference>
<evidence type="ECO:0000313" key="3">
    <source>
        <dbReference type="Proteomes" id="UP001273768"/>
    </source>
</evidence>
<keyword evidence="3" id="KW-1185">Reference proteome</keyword>
<dbReference type="InterPro" id="IPR035093">
    <property type="entry name" value="RelE/ParE_toxin_dom_sf"/>
</dbReference>
<reference evidence="2 3" key="1">
    <citation type="submission" date="2020-05" db="EMBL/GenBank/DDBJ databases">
        <title>Isolation and characterization of methanoarchaea from a cold seep at offshore SW Taiwan.</title>
        <authorList>
            <person name="Chen Y.-W."/>
            <person name="Chen S.-C."/>
            <person name="Lai M.-C."/>
        </authorList>
    </citation>
    <scope>NUCLEOTIDE SEQUENCE [LARGE SCALE GENOMIC DNA]</scope>
    <source>
        <strain evidence="2 3">YWC-01</strain>
    </source>
</reference>
<proteinExistence type="predicted"/>
<dbReference type="PANTHER" id="PTHR35601">
    <property type="entry name" value="TOXIN RELE"/>
    <property type="match status" value="1"/>
</dbReference>
<dbReference type="Gene3D" id="3.30.2310.20">
    <property type="entry name" value="RelE-like"/>
    <property type="match status" value="1"/>
</dbReference>
<dbReference type="Pfam" id="PF05016">
    <property type="entry name" value="ParE_toxin"/>
    <property type="match status" value="1"/>
</dbReference>
<sequence>MRYTLIYSKRARYKLKHLPKEVATRIIQALELLAEEEDPHLQVKRLTNLPLFSLRVGTYRVILAFEHQQLVIMAVDLNHRKNAHDNL</sequence>
<gene>
    <name evidence="2" type="ORF">HL657_11790</name>
</gene>
<dbReference type="PANTHER" id="PTHR35601:SF1">
    <property type="entry name" value="TOXIN RELE"/>
    <property type="match status" value="1"/>
</dbReference>
<dbReference type="EMBL" id="JABFFQ010000011">
    <property type="protein sequence ID" value="MDV4343837.1"/>
    <property type="molecule type" value="Genomic_DNA"/>
</dbReference>
<comment type="caution">
    <text evidence="2">The sequence shown here is derived from an EMBL/GenBank/DDBJ whole genome shotgun (WGS) entry which is preliminary data.</text>
</comment>
<keyword evidence="1" id="KW-1277">Toxin-antitoxin system</keyword>
<protein>
    <submittedName>
        <fullName evidence="2">Type II toxin-antitoxin system RelE/ParE family toxin</fullName>
    </submittedName>
</protein>
<organism evidence="2 3">
    <name type="scientific">Methanoculleus nereidis</name>
    <dbReference type="NCBI Taxonomy" id="2735141"/>
    <lineage>
        <taxon>Archaea</taxon>
        <taxon>Methanobacteriati</taxon>
        <taxon>Methanobacteriota</taxon>
        <taxon>Stenosarchaea group</taxon>
        <taxon>Methanomicrobia</taxon>
        <taxon>Methanomicrobiales</taxon>
        <taxon>Methanomicrobiaceae</taxon>
        <taxon>Methanoculleus</taxon>
    </lineage>
</organism>
<accession>A0ABU3Z4U3</accession>
<dbReference type="InterPro" id="IPR007712">
    <property type="entry name" value="RelE/ParE_toxin"/>
</dbReference>
<dbReference type="RefSeq" id="WP_317297015.1">
    <property type="nucleotide sequence ID" value="NZ_JABFFQ010000011.1"/>
</dbReference>
<evidence type="ECO:0000256" key="1">
    <source>
        <dbReference type="ARBA" id="ARBA00022649"/>
    </source>
</evidence>